<dbReference type="EnsemblMetazoa" id="AFAF009794-RA">
    <property type="protein sequence ID" value="AFAF009794-PA"/>
    <property type="gene ID" value="AFAF009794"/>
</dbReference>
<proteinExistence type="predicted"/>
<feature type="region of interest" description="Disordered" evidence="1">
    <location>
        <begin position="713"/>
        <end position="764"/>
    </location>
</feature>
<dbReference type="EMBL" id="AXCN02001041">
    <property type="status" value="NOT_ANNOTATED_CDS"/>
    <property type="molecule type" value="Genomic_DNA"/>
</dbReference>
<reference evidence="2" key="2">
    <citation type="submission" date="2020-05" db="UniProtKB">
        <authorList>
            <consortium name="EnsemblMetazoa"/>
        </authorList>
    </citation>
    <scope>IDENTIFICATION</scope>
    <source>
        <strain evidence="2">FAR1</strain>
    </source>
</reference>
<feature type="compositionally biased region" description="Low complexity" evidence="1">
    <location>
        <begin position="744"/>
        <end position="760"/>
    </location>
</feature>
<keyword evidence="3" id="KW-1185">Reference proteome</keyword>
<dbReference type="VEuPathDB" id="VectorBase:AFAF009794"/>
<reference evidence="3" key="1">
    <citation type="submission" date="2014-01" db="EMBL/GenBank/DDBJ databases">
        <title>The Genome Sequence of Anopheles farauti FAR1 (V2).</title>
        <authorList>
            <consortium name="The Broad Institute Genomics Platform"/>
            <person name="Neafsey D.E."/>
            <person name="Besansky N."/>
            <person name="Howell P."/>
            <person name="Walton C."/>
            <person name="Young S.K."/>
            <person name="Zeng Q."/>
            <person name="Gargeya S."/>
            <person name="Fitzgerald M."/>
            <person name="Haas B."/>
            <person name="Abouelleil A."/>
            <person name="Allen A.W."/>
            <person name="Alvarado L."/>
            <person name="Arachchi H.M."/>
            <person name="Berlin A.M."/>
            <person name="Chapman S.B."/>
            <person name="Gainer-Dewar J."/>
            <person name="Goldberg J."/>
            <person name="Griggs A."/>
            <person name="Gujja S."/>
            <person name="Hansen M."/>
            <person name="Howarth C."/>
            <person name="Imamovic A."/>
            <person name="Ireland A."/>
            <person name="Larimer J."/>
            <person name="McCowan C."/>
            <person name="Murphy C."/>
            <person name="Pearson M."/>
            <person name="Poon T.W."/>
            <person name="Priest M."/>
            <person name="Roberts A."/>
            <person name="Saif S."/>
            <person name="Shea T."/>
            <person name="Sisk P."/>
            <person name="Sykes S."/>
            <person name="Wortman J."/>
            <person name="Nusbaum C."/>
            <person name="Birren B."/>
        </authorList>
    </citation>
    <scope>NUCLEOTIDE SEQUENCE [LARGE SCALE GENOMIC DNA]</scope>
    <source>
        <strain evidence="3">FAR1</strain>
    </source>
</reference>
<accession>A0A182QGP0</accession>
<protein>
    <submittedName>
        <fullName evidence="2">Uncharacterized protein</fullName>
    </submittedName>
</protein>
<evidence type="ECO:0000256" key="1">
    <source>
        <dbReference type="SAM" id="MobiDB-lite"/>
    </source>
</evidence>
<dbReference type="Proteomes" id="UP000075886">
    <property type="component" value="Unassembled WGS sequence"/>
</dbReference>
<feature type="compositionally biased region" description="Basic and acidic residues" evidence="1">
    <location>
        <begin position="713"/>
        <end position="743"/>
    </location>
</feature>
<sequence length="780" mass="85532">MERYDPPVEVVEVQLQDAPLLPETGGQLGPGVGGPEILLAADAFDAALRHHPECGHAVLRAECRLDAPDQIVRLQHEQHLPVDLFEHVGDVWEHQFALVLDHLFLMLPGWGSLCTKPFRKIMFEYSWPILFAMSYGSSFSRWMYSRSFTWPPFVYSIMSTRDVVYSQITPGIFSHRHWNLKSGNVHATSFTSTSIVLMSTIELPLTYGCCTFTATSRPSRSVARCTWASDAVPSGSGSNDSNSSFGSTRKSCRMTRYRSSTGFCGALLCSTFIVLTYSGGRRDIEHGRTGTPEPHDADRVEVVVVGVKTEPGTEHGTPNDTIFQHFSEGHFLLPKLLLLLPLPSHSVSNVRLTIRERVQAGCYIQGSERVLLYQLTFQEENDDHLSSSCTGDKIVCTPIDSGVVEAHVAPLLSRTMLIPRGTTLCIAATGHTLVSELSFSTNLFDFGSTTSSLTVKCGIRWMDTVSDTSFWMSWKVQPSESGRDSSSSQISAQLWFGRRSLSFCSTGASTRYFCSARAIDGKIAWAASCGSSGMAGGAAPPLPSPPSCCCCCDCDDPPGCCIRLMCVNASSAAVTSQALVVRGIPAPGVGGEDGTRLTLLLSRCRPVHVVVLEGRDGGRFPLGLRNRQPLEVWVVDAELGVVSLQHPNRRPLDAQLADAVAVRLAVRAAYHLHVVERLQVANLEQHDRHVMHEQQRVAVAGGVRDQRLIVDHGRSGHDRAGPFRHLHDVEQPKNARHNGDRLAQEQSPQADGQQQQPSGQRHQHALTLRIARQQPQPLVL</sequence>
<organism evidence="2 3">
    <name type="scientific">Anopheles farauti</name>
    <dbReference type="NCBI Taxonomy" id="69004"/>
    <lineage>
        <taxon>Eukaryota</taxon>
        <taxon>Metazoa</taxon>
        <taxon>Ecdysozoa</taxon>
        <taxon>Arthropoda</taxon>
        <taxon>Hexapoda</taxon>
        <taxon>Insecta</taxon>
        <taxon>Pterygota</taxon>
        <taxon>Neoptera</taxon>
        <taxon>Endopterygota</taxon>
        <taxon>Diptera</taxon>
        <taxon>Nematocera</taxon>
        <taxon>Culicoidea</taxon>
        <taxon>Culicidae</taxon>
        <taxon>Anophelinae</taxon>
        <taxon>Anopheles</taxon>
    </lineage>
</organism>
<dbReference type="AlphaFoldDB" id="A0A182QGP0"/>
<name>A0A182QGP0_9DIPT</name>
<evidence type="ECO:0000313" key="2">
    <source>
        <dbReference type="EnsemblMetazoa" id="AFAF009794-PA"/>
    </source>
</evidence>
<evidence type="ECO:0000313" key="3">
    <source>
        <dbReference type="Proteomes" id="UP000075886"/>
    </source>
</evidence>